<sequence>MLKKTTLAVIGLAASGFAFAGTMGPVCTPGNVTVPCAANLWDLGIQALYLQTIYGGAKERAAINQFNHVENDWNWGFRAEGSYHYNTGSDISVNWTHYSSDTGQAGFIGLIPVAPFISPFTQANQNRLDQINVVAGQHVDVGLVKKMRFYGGMQYANIQTEVTNYYPSAFIPPLAQRSPISLFDNSDFKGFGPVLGIDYSYNVTPAFSVTANGATSILYGTSRYDAGYVAENVALVLSSTYNAKKIVVPAFEAKLGLNYAYTMPQGVMNFEGGYQVINYFHALKTQPLQNPLQPILSTDYGLYGPYFGFKYLGNA</sequence>
<evidence type="ECO:0000256" key="1">
    <source>
        <dbReference type="SAM" id="SignalP"/>
    </source>
</evidence>
<evidence type="ECO:0000313" key="2">
    <source>
        <dbReference type="EMBL" id="MCL9683078.1"/>
    </source>
</evidence>
<dbReference type="RefSeq" id="WP_250420568.1">
    <property type="nucleotide sequence ID" value="NZ_JAJKBJ010000002.1"/>
</dbReference>
<feature type="chain" id="PRO_5040764718" description="Major outer membrane protein" evidence="1">
    <location>
        <begin position="21"/>
        <end position="315"/>
    </location>
</feature>
<dbReference type="Pfam" id="PF05150">
    <property type="entry name" value="Legionella_OMP"/>
    <property type="match status" value="1"/>
</dbReference>
<evidence type="ECO:0000313" key="3">
    <source>
        <dbReference type="Proteomes" id="UP001139721"/>
    </source>
</evidence>
<keyword evidence="1" id="KW-0732">Signal</keyword>
<organism evidence="2 3">
    <name type="scientific">Legionella maioricensis</name>
    <dbReference type="NCBI Taxonomy" id="2896528"/>
    <lineage>
        <taxon>Bacteria</taxon>
        <taxon>Pseudomonadati</taxon>
        <taxon>Pseudomonadota</taxon>
        <taxon>Gammaproteobacteria</taxon>
        <taxon>Legionellales</taxon>
        <taxon>Legionellaceae</taxon>
        <taxon>Legionella</taxon>
    </lineage>
</organism>
<keyword evidence="3" id="KW-1185">Reference proteome</keyword>
<comment type="caution">
    <text evidence="2">The sequence shown here is derived from an EMBL/GenBank/DDBJ whole genome shotgun (WGS) entry which is preliminary data.</text>
</comment>
<feature type="signal peptide" evidence="1">
    <location>
        <begin position="1"/>
        <end position="20"/>
    </location>
</feature>
<evidence type="ECO:0008006" key="4">
    <source>
        <dbReference type="Google" id="ProtNLM"/>
    </source>
</evidence>
<dbReference type="Proteomes" id="UP001139721">
    <property type="component" value="Unassembled WGS sequence"/>
</dbReference>
<protein>
    <recommendedName>
        <fullName evidence="4">Major outer membrane protein</fullName>
    </recommendedName>
</protein>
<accession>A0A9X2IBV6</accession>
<dbReference type="InterPro" id="IPR007825">
    <property type="entry name" value="Major_OMP_Legionella"/>
</dbReference>
<gene>
    <name evidence="2" type="ORF">LOX96_03130</name>
</gene>
<dbReference type="EMBL" id="JAJKBJ010000002">
    <property type="protein sequence ID" value="MCL9683078.1"/>
    <property type="molecule type" value="Genomic_DNA"/>
</dbReference>
<dbReference type="AlphaFoldDB" id="A0A9X2IBV6"/>
<name>A0A9X2IBV6_9GAMM</name>
<reference evidence="2" key="1">
    <citation type="submission" date="2021-11" db="EMBL/GenBank/DDBJ databases">
        <title>Legionella maioricencis sp. nov., a new species isolated from hot water samples in Mallorca.</title>
        <authorList>
            <person name="Crespi S."/>
            <person name="Drasar V."/>
            <person name="Salva-Serra F."/>
            <person name="Jaen-Luchoro D."/>
            <person name="Pineiro-Iglesias B."/>
            <person name="Aliaga F."/>
            <person name="Fernandez-Juarez V."/>
            <person name="Coll G."/>
            <person name="Moore E.R.B."/>
            <person name="Bennasar-Figueras A."/>
        </authorList>
    </citation>
    <scope>NUCLEOTIDE SEQUENCE</scope>
    <source>
        <strain evidence="2">HCPI-6</strain>
    </source>
</reference>
<proteinExistence type="predicted"/>